<evidence type="ECO:0000256" key="1">
    <source>
        <dbReference type="ARBA" id="ARBA00022679"/>
    </source>
</evidence>
<sequence>MHKTLRRAPVLLALSAALVSTALLSGALPAHAADQASNSWQTVLASPLRTDDDRKGDAHRKSAEFLTFAQVKPGMKVLDVASGGGATAALLTAAVGPKGEVWAQNAKPNAKLDARLGQATLPNLHAVVADFNDPVPKGTPPLDLVTINMSYHDIVNTPADRAALNKRLYDALKPGGHLVIIDNAAKKGSGLTATKTLHRIDEDTVVDEVTKAGFKVDAKSDYLRAPSDPRDLPFFEMKGAPDDKFAIRFVKK</sequence>
<dbReference type="Proteomes" id="UP000443353">
    <property type="component" value="Unassembled WGS sequence"/>
</dbReference>
<proteinExistence type="predicted"/>
<reference evidence="3 4" key="1">
    <citation type="submission" date="2019-12" db="EMBL/GenBank/DDBJ databases">
        <authorList>
            <person name="Li C."/>
            <person name="Zhao J."/>
        </authorList>
    </citation>
    <scope>NUCLEOTIDE SEQUENCE [LARGE SCALE GENOMIC DNA]</scope>
    <source>
        <strain evidence="3 4">NEAU-DD11</strain>
    </source>
</reference>
<dbReference type="GO" id="GO:0032259">
    <property type="term" value="P:methylation"/>
    <property type="evidence" value="ECO:0007669"/>
    <property type="project" value="UniProtKB-KW"/>
</dbReference>
<dbReference type="Gene3D" id="3.40.50.150">
    <property type="entry name" value="Vaccinia Virus protein VP39"/>
    <property type="match status" value="1"/>
</dbReference>
<dbReference type="Pfam" id="PF01135">
    <property type="entry name" value="PCMT"/>
    <property type="match status" value="1"/>
</dbReference>
<keyword evidence="3" id="KW-0489">Methyltransferase</keyword>
<dbReference type="PANTHER" id="PTHR43861">
    <property type="entry name" value="TRANS-ACONITATE 2-METHYLTRANSFERASE-RELATED"/>
    <property type="match status" value="1"/>
</dbReference>
<evidence type="ECO:0000313" key="3">
    <source>
        <dbReference type="EMBL" id="MVW63898.1"/>
    </source>
</evidence>
<dbReference type="PANTHER" id="PTHR43861:SF3">
    <property type="entry name" value="PUTATIVE (AFU_ORTHOLOGUE AFUA_2G14390)-RELATED"/>
    <property type="match status" value="1"/>
</dbReference>
<dbReference type="CDD" id="cd02440">
    <property type="entry name" value="AdoMet_MTases"/>
    <property type="match status" value="1"/>
</dbReference>
<gene>
    <name evidence="3" type="ORF">GPY61_28620</name>
</gene>
<dbReference type="GO" id="GO:0008168">
    <property type="term" value="F:methyltransferase activity"/>
    <property type="evidence" value="ECO:0007669"/>
    <property type="project" value="UniProtKB-KW"/>
</dbReference>
<evidence type="ECO:0000256" key="2">
    <source>
        <dbReference type="SAM" id="SignalP"/>
    </source>
</evidence>
<dbReference type="SUPFAM" id="SSF53335">
    <property type="entry name" value="S-adenosyl-L-methionine-dependent methyltransferases"/>
    <property type="match status" value="1"/>
</dbReference>
<keyword evidence="2" id="KW-0732">Signal</keyword>
<dbReference type="EMBL" id="WSES01000010">
    <property type="protein sequence ID" value="MVW63898.1"/>
    <property type="molecule type" value="Genomic_DNA"/>
</dbReference>
<keyword evidence="4" id="KW-1185">Reference proteome</keyword>
<dbReference type="RefSeq" id="WP_056126445.1">
    <property type="nucleotide sequence ID" value="NZ_WSES01000010.1"/>
</dbReference>
<protein>
    <submittedName>
        <fullName evidence="3">Methyltransferase domain-containing protein</fullName>
    </submittedName>
</protein>
<feature type="signal peptide" evidence="2">
    <location>
        <begin position="1"/>
        <end position="32"/>
    </location>
</feature>
<keyword evidence="1 3" id="KW-0808">Transferase</keyword>
<comment type="caution">
    <text evidence="3">The sequence shown here is derived from an EMBL/GenBank/DDBJ whole genome shotgun (WGS) entry which is preliminary data.</text>
</comment>
<dbReference type="InterPro" id="IPR029063">
    <property type="entry name" value="SAM-dependent_MTases_sf"/>
</dbReference>
<name>A0A7X3G5F8_9BURK</name>
<feature type="chain" id="PRO_5030511759" evidence="2">
    <location>
        <begin position="33"/>
        <end position="252"/>
    </location>
</feature>
<dbReference type="AlphaFoldDB" id="A0A7X3G5F8"/>
<evidence type="ECO:0000313" key="4">
    <source>
        <dbReference type="Proteomes" id="UP000443353"/>
    </source>
</evidence>
<accession>A0A7X3G5F8</accession>
<organism evidence="3 4">
    <name type="scientific">Massilia cellulosiltytica</name>
    <dbReference type="NCBI Taxonomy" id="2683234"/>
    <lineage>
        <taxon>Bacteria</taxon>
        <taxon>Pseudomonadati</taxon>
        <taxon>Pseudomonadota</taxon>
        <taxon>Betaproteobacteria</taxon>
        <taxon>Burkholderiales</taxon>
        <taxon>Oxalobacteraceae</taxon>
        <taxon>Telluria group</taxon>
        <taxon>Massilia</taxon>
    </lineage>
</organism>